<keyword evidence="7" id="KW-0005">Acetoin biosynthesis</keyword>
<comment type="pathway">
    <text evidence="2">Polyol metabolism; (R,R)-butane-2,3-diol biosynthesis; (R,R)-butane-2,3-diol from pyruvate: step 2/3.</text>
</comment>
<dbReference type="UniPathway" id="UPA00626">
    <property type="reaction ID" value="UER00678"/>
</dbReference>
<proteinExistence type="inferred from homology"/>
<dbReference type="InterPro" id="IPR005128">
    <property type="entry name" value="Acetolactate_a_deCO2ase"/>
</dbReference>
<organism evidence="9 10">
    <name type="scientific">Terriglobus albidus</name>
    <dbReference type="NCBI Taxonomy" id="1592106"/>
    <lineage>
        <taxon>Bacteria</taxon>
        <taxon>Pseudomonadati</taxon>
        <taxon>Acidobacteriota</taxon>
        <taxon>Terriglobia</taxon>
        <taxon>Terriglobales</taxon>
        <taxon>Acidobacteriaceae</taxon>
        <taxon>Terriglobus</taxon>
    </lineage>
</organism>
<reference evidence="9 10" key="1">
    <citation type="submission" date="2019-08" db="EMBL/GenBank/DDBJ databases">
        <title>Complete genome sequence of Terriglobus albidus strain ORNL.</title>
        <authorList>
            <person name="Podar M."/>
        </authorList>
    </citation>
    <scope>NUCLEOTIDE SEQUENCE [LARGE SCALE GENOMIC DNA]</scope>
    <source>
        <strain evidence="9 10">ORNL</strain>
    </source>
</reference>
<evidence type="ECO:0000256" key="3">
    <source>
        <dbReference type="ARBA" id="ARBA00007106"/>
    </source>
</evidence>
<evidence type="ECO:0000313" key="9">
    <source>
        <dbReference type="EMBL" id="QEE28910.1"/>
    </source>
</evidence>
<evidence type="ECO:0000256" key="4">
    <source>
        <dbReference type="ARBA" id="ARBA00013204"/>
    </source>
</evidence>
<sequence>MKTIECNLPDSLYEALIARMQADKTTCDHVVSMALSQCLGKPLHTLFQVSTSAALVEGLYQGAVEVSRLLRHGDFGLGTFIDLDGEMVVIDGCCYQVLPDGKVVQAREDWLIPYAVVTRFNAEFSRRSSSLENFGELVSVCDALRASENLFYAFRIDGSFSWVKTRVMKPVSKGIGLKAAASAQQEFLLEEQEGTLVGLWSPGFAGAFSVPGYHFHFLSKDRKRGGHVLDCKTAEVAIGGCAMHEMHVSLPETEEFLKADLTRDPGEALMHAERNHDS</sequence>
<dbReference type="Gene3D" id="3.30.1330.80">
    <property type="entry name" value="Hypothetical protein, similar to alpha- acetolactate decarboxylase, domain 2"/>
    <property type="match status" value="2"/>
</dbReference>
<protein>
    <recommendedName>
        <fullName evidence="5">Alpha-acetolactate decarboxylase</fullName>
        <ecNumber evidence="4">4.1.1.5</ecNumber>
    </recommendedName>
</protein>
<dbReference type="PANTHER" id="PTHR35524:SF1">
    <property type="entry name" value="ALPHA-ACETOLACTATE DECARBOXYLASE"/>
    <property type="match status" value="1"/>
</dbReference>
<accession>A0A5B9EDS3</accession>
<dbReference type="RefSeq" id="WP_147648108.1">
    <property type="nucleotide sequence ID" value="NZ_CP042806.1"/>
</dbReference>
<dbReference type="OrthoDB" id="8612680at2"/>
<dbReference type="Proteomes" id="UP000321820">
    <property type="component" value="Chromosome"/>
</dbReference>
<dbReference type="EC" id="4.1.1.5" evidence="4"/>
<evidence type="ECO:0000256" key="1">
    <source>
        <dbReference type="ARBA" id="ARBA00001784"/>
    </source>
</evidence>
<dbReference type="GO" id="GO:0045151">
    <property type="term" value="P:acetoin biosynthetic process"/>
    <property type="evidence" value="ECO:0007669"/>
    <property type="project" value="UniProtKB-KW"/>
</dbReference>
<dbReference type="KEGG" id="talb:FTW19_13430"/>
<gene>
    <name evidence="9" type="primary">budA</name>
    <name evidence="9" type="ORF">FTW19_13430</name>
</gene>
<dbReference type="GO" id="GO:0047605">
    <property type="term" value="F:acetolactate decarboxylase activity"/>
    <property type="evidence" value="ECO:0007669"/>
    <property type="project" value="UniProtKB-EC"/>
</dbReference>
<name>A0A5B9EDS3_9BACT</name>
<dbReference type="PANTHER" id="PTHR35524">
    <property type="entry name" value="ALPHA-ACETOLACTATE DECARBOXYLASE"/>
    <property type="match status" value="1"/>
</dbReference>
<dbReference type="CDD" id="cd17299">
    <property type="entry name" value="acetolactate_decarboxylase"/>
    <property type="match status" value="1"/>
</dbReference>
<keyword evidence="6" id="KW-0210">Decarboxylase</keyword>
<dbReference type="AlphaFoldDB" id="A0A5B9EDS3"/>
<evidence type="ECO:0000313" key="10">
    <source>
        <dbReference type="Proteomes" id="UP000321820"/>
    </source>
</evidence>
<evidence type="ECO:0000256" key="5">
    <source>
        <dbReference type="ARBA" id="ARBA00020164"/>
    </source>
</evidence>
<evidence type="ECO:0000256" key="7">
    <source>
        <dbReference type="ARBA" id="ARBA00023061"/>
    </source>
</evidence>
<keyword evidence="8 9" id="KW-0456">Lyase</keyword>
<dbReference type="EMBL" id="CP042806">
    <property type="protein sequence ID" value="QEE28910.1"/>
    <property type="molecule type" value="Genomic_DNA"/>
</dbReference>
<comment type="catalytic activity">
    <reaction evidence="1">
        <text>(2S)-2-acetolactate + H(+) = (R)-acetoin + CO2</text>
        <dbReference type="Rhea" id="RHEA:21580"/>
        <dbReference type="ChEBI" id="CHEBI:15378"/>
        <dbReference type="ChEBI" id="CHEBI:15686"/>
        <dbReference type="ChEBI" id="CHEBI:16526"/>
        <dbReference type="ChEBI" id="CHEBI:58476"/>
        <dbReference type="EC" id="4.1.1.5"/>
    </reaction>
</comment>
<dbReference type="NCBIfam" id="TIGR01252">
    <property type="entry name" value="acetolac_decarb"/>
    <property type="match status" value="1"/>
</dbReference>
<evidence type="ECO:0000256" key="8">
    <source>
        <dbReference type="ARBA" id="ARBA00023239"/>
    </source>
</evidence>
<comment type="similarity">
    <text evidence="3">Belongs to the alpha-acetolactate decarboxylase family.</text>
</comment>
<keyword evidence="10" id="KW-1185">Reference proteome</keyword>
<evidence type="ECO:0000256" key="6">
    <source>
        <dbReference type="ARBA" id="ARBA00022793"/>
    </source>
</evidence>
<dbReference type="SUPFAM" id="SSF117856">
    <property type="entry name" value="AF0104/ALDC/Ptd012-like"/>
    <property type="match status" value="1"/>
</dbReference>
<dbReference type="Pfam" id="PF03306">
    <property type="entry name" value="AAL_decarboxy"/>
    <property type="match status" value="1"/>
</dbReference>
<evidence type="ECO:0000256" key="2">
    <source>
        <dbReference type="ARBA" id="ARBA00005170"/>
    </source>
</evidence>